<name>A0A0J1KC78_BACAN</name>
<gene>
    <name evidence="1" type="ORF">ABW01_28910</name>
</gene>
<comment type="caution">
    <text evidence="1">The sequence shown here is derived from an EMBL/GenBank/DDBJ whole genome shotgun (WGS) entry which is preliminary data.</text>
</comment>
<dbReference type="RefSeq" id="WP_047957207.1">
    <property type="nucleotide sequence ID" value="NZ_LDPG01000039.1"/>
</dbReference>
<dbReference type="PATRIC" id="fig|1392.242.peg.4621"/>
<accession>A0A0J1KC78</accession>
<dbReference type="AlphaFoldDB" id="A0A0J1KC78"/>
<organism evidence="1 2">
    <name type="scientific">Bacillus anthracis</name>
    <name type="common">anthrax bacterium</name>
    <dbReference type="NCBI Taxonomy" id="1392"/>
    <lineage>
        <taxon>Bacteria</taxon>
        <taxon>Bacillati</taxon>
        <taxon>Bacillota</taxon>
        <taxon>Bacilli</taxon>
        <taxon>Bacillales</taxon>
        <taxon>Bacillaceae</taxon>
        <taxon>Bacillus</taxon>
        <taxon>Bacillus cereus group</taxon>
    </lineage>
</organism>
<evidence type="ECO:0000313" key="1">
    <source>
        <dbReference type="EMBL" id="KLV14085.1"/>
    </source>
</evidence>
<dbReference type="Proteomes" id="UP000035904">
    <property type="component" value="Unassembled WGS sequence"/>
</dbReference>
<dbReference type="EMBL" id="LDPG01000039">
    <property type="protein sequence ID" value="KLV14085.1"/>
    <property type="molecule type" value="Genomic_DNA"/>
</dbReference>
<sequence length="94" mass="10894">MAEKSEMVFDLMRDVFAQHSPTGIDEFDIAPEMEMAVLFNNDVNTFGNAIGHFLGEWETQIGQRGYINVPLEELLDTFKYFNDVYVYFCLILEV</sequence>
<reference evidence="1 2" key="1">
    <citation type="submission" date="2015-05" db="EMBL/GenBank/DDBJ databases">
        <title>Whole genome sequence and identification of bacterial endophytes from Costus igneus.</title>
        <authorList>
            <person name="Lee Y.P."/>
            <person name="Gan H.M."/>
            <person name="Eng W."/>
            <person name="Wheatley M.S."/>
            <person name="Caraballo A."/>
            <person name="Polter S."/>
            <person name="Savka M.A."/>
            <person name="Hudson A.O."/>
        </authorList>
    </citation>
    <scope>NUCLEOTIDE SEQUENCE [LARGE SCALE GENOMIC DNA]</scope>
    <source>
        <strain evidence="1 2">RIT375</strain>
    </source>
</reference>
<protein>
    <submittedName>
        <fullName evidence="1">Uncharacterized protein</fullName>
    </submittedName>
</protein>
<proteinExistence type="predicted"/>
<evidence type="ECO:0000313" key="2">
    <source>
        <dbReference type="Proteomes" id="UP000035904"/>
    </source>
</evidence>